<evidence type="ECO:0000256" key="10">
    <source>
        <dbReference type="ARBA" id="ARBA00044754"/>
    </source>
</evidence>
<evidence type="ECO:0000256" key="9">
    <source>
        <dbReference type="ARBA" id="ARBA00023273"/>
    </source>
</evidence>
<proteinExistence type="inferred from homology"/>
<dbReference type="Gene3D" id="1.20.5.490">
    <property type="entry name" value="Single helix bin"/>
    <property type="match status" value="1"/>
</dbReference>
<evidence type="ECO:0000256" key="6">
    <source>
        <dbReference type="ARBA" id="ARBA00023054"/>
    </source>
</evidence>
<dbReference type="Proteomes" id="UP001057375">
    <property type="component" value="Unassembled WGS sequence"/>
</dbReference>
<evidence type="ECO:0000256" key="4">
    <source>
        <dbReference type="ARBA" id="ARBA00022490"/>
    </source>
</evidence>
<evidence type="ECO:0000256" key="2">
    <source>
        <dbReference type="ARBA" id="ARBA00004611"/>
    </source>
</evidence>
<accession>A0ABQ5K621</accession>
<dbReference type="InterPro" id="IPR033585">
    <property type="entry name" value="DRC12-like"/>
</dbReference>
<dbReference type="EMBL" id="BQXS01000124">
    <property type="protein sequence ID" value="GKT28026.1"/>
    <property type="molecule type" value="Genomic_DNA"/>
</dbReference>
<evidence type="ECO:0000256" key="7">
    <source>
        <dbReference type="ARBA" id="ARBA00023069"/>
    </source>
</evidence>
<comment type="subunit">
    <text evidence="3">Component of the nexin-dynein regulatory complex (N-DRC).</text>
</comment>
<evidence type="ECO:0000313" key="14">
    <source>
        <dbReference type="Proteomes" id="UP001057375"/>
    </source>
</evidence>
<evidence type="ECO:0000313" key="13">
    <source>
        <dbReference type="EMBL" id="GKT28026.1"/>
    </source>
</evidence>
<evidence type="ECO:0000256" key="1">
    <source>
        <dbReference type="ARBA" id="ARBA00003029"/>
    </source>
</evidence>
<evidence type="ECO:0000256" key="11">
    <source>
        <dbReference type="ARBA" id="ARBA00044800"/>
    </source>
</evidence>
<organism evidence="13 14">
    <name type="scientific">Aduncisulcus paluster</name>
    <dbReference type="NCBI Taxonomy" id="2918883"/>
    <lineage>
        <taxon>Eukaryota</taxon>
        <taxon>Metamonada</taxon>
        <taxon>Carpediemonas-like organisms</taxon>
        <taxon>Aduncisulcus</taxon>
    </lineage>
</organism>
<comment type="similarity">
    <text evidence="10">Belongs to the DRC12 family.</text>
</comment>
<dbReference type="PANTHER" id="PTHR28656">
    <property type="entry name" value="COILED-COIL DOMAIN-CONTAINING PROTEIN 153"/>
    <property type="match status" value="1"/>
</dbReference>
<feature type="coiled-coil region" evidence="12">
    <location>
        <begin position="97"/>
        <end position="156"/>
    </location>
</feature>
<keyword evidence="9" id="KW-0966">Cell projection</keyword>
<evidence type="ECO:0000256" key="12">
    <source>
        <dbReference type="SAM" id="Coils"/>
    </source>
</evidence>
<keyword evidence="8" id="KW-0206">Cytoskeleton</keyword>
<comment type="subcellular location">
    <subcellularLocation>
        <location evidence="2">Cytoplasm</location>
        <location evidence="2">Cytoskeleton</location>
        <location evidence="2">Flagellum axoneme</location>
    </subcellularLocation>
</comment>
<reference evidence="13" key="1">
    <citation type="submission" date="2022-03" db="EMBL/GenBank/DDBJ databases">
        <title>Draft genome sequence of Aduncisulcus paluster, a free-living microaerophilic Fornicata.</title>
        <authorList>
            <person name="Yuyama I."/>
            <person name="Kume K."/>
            <person name="Tamura T."/>
            <person name="Inagaki Y."/>
            <person name="Hashimoto T."/>
        </authorList>
    </citation>
    <scope>NUCLEOTIDE SEQUENCE</scope>
    <source>
        <strain evidence="13">NY0171</strain>
    </source>
</reference>
<gene>
    <name evidence="13" type="ORF">ADUPG1_000366</name>
</gene>
<comment type="function">
    <text evidence="1">Component of the nexin-dynein regulatory complex (N-DRC), a key regulator of ciliary/flagellar motility which maintains the alignment and integrity of the distal axoneme and regulates microtubule sliding in motile axonemes.</text>
</comment>
<keyword evidence="5" id="KW-0282">Flagellum</keyword>
<dbReference type="PANTHER" id="PTHR28656:SF1">
    <property type="entry name" value="COILED-COIL DOMAIN-CONTAINING PROTEIN 153"/>
    <property type="match status" value="1"/>
</dbReference>
<keyword evidence="14" id="KW-1185">Reference proteome</keyword>
<keyword evidence="6 12" id="KW-0175">Coiled coil</keyword>
<protein>
    <recommendedName>
        <fullName evidence="11">Dynein regulatory complex protein 12</fullName>
    </recommendedName>
</protein>
<evidence type="ECO:0000256" key="5">
    <source>
        <dbReference type="ARBA" id="ARBA00022846"/>
    </source>
</evidence>
<keyword evidence="7" id="KW-0969">Cilium</keyword>
<keyword evidence="4" id="KW-0963">Cytoplasm</keyword>
<sequence length="178" mass="20779">MAPKKGKKGKKKAKKDEGELTIEDKYKKAVSRIESLERALMTKSEDTNRAFQAQRALQVQLQHFRDETDRAKAQSHDIRIEMTRQAKMNQETLFKRIHAAEERSGILKEEMAEMKMKYEEEIATLSDVIKQKDSEIQDLQRRIEDLAAEFGDMLHETLISIDEKIQTTAEELEPMKRK</sequence>
<comment type="caution">
    <text evidence="13">The sequence shown here is derived from an EMBL/GenBank/DDBJ whole genome shotgun (WGS) entry which is preliminary data.</text>
</comment>
<evidence type="ECO:0000256" key="8">
    <source>
        <dbReference type="ARBA" id="ARBA00023212"/>
    </source>
</evidence>
<evidence type="ECO:0000256" key="3">
    <source>
        <dbReference type="ARBA" id="ARBA00011248"/>
    </source>
</evidence>
<name>A0ABQ5K621_9EUKA</name>